<comment type="similarity">
    <text evidence="2">Belongs to the membrane fusion protein (MFP) (TC 8.A.1) family.</text>
</comment>
<dbReference type="PANTHER" id="PTHR30469:SF20">
    <property type="entry name" value="EFFLUX RND TRANSPORTER PERIPLASMIC ADAPTOR SUBUNIT"/>
    <property type="match status" value="1"/>
</dbReference>
<sequence length="364" mass="39697">MKSNILVPVLLSAMMVGCERPTVEPEVFVPNVKVVLVGENDEVDKLYFPAIANAAERSHLSFRVSGEISRLVVKEGDKVSKGDLIAVLDPTDYQIDVDNAKARYSVINSQVRRSKPLVTKGLLAQSQFDEIAAERQIAKAELDLAELRLSFTQLRSPMDGIVSRVVVDQFENIQVGQNIVNVHSIDDIEVVIQLPDQLYQKQPTNQVLDEIRAQVKAPSGNEYSARIKEFTTQPDPDTGTFSVTLSLPVPDNDLILDGMAVEVTSDAKGAGLNLNAGVKVPIETIFNEDGDTLDRSNKFVWVYNADNTVSKRQVVVGSASINHLQILGGLEDGEKIVSSGLSRLRDGMTVNLIESSAAQEAGNE</sequence>
<dbReference type="Gene3D" id="1.10.287.470">
    <property type="entry name" value="Helix hairpin bin"/>
    <property type="match status" value="1"/>
</dbReference>
<dbReference type="Gene3D" id="2.40.30.170">
    <property type="match status" value="1"/>
</dbReference>
<name>A0ABT7XYT7_9VIBR</name>
<protein>
    <submittedName>
        <fullName evidence="6">Efflux RND transporter periplasmic adaptor subunit</fullName>
    </submittedName>
</protein>
<comment type="subcellular location">
    <subcellularLocation>
        <location evidence="1">Cell envelope</location>
    </subcellularLocation>
</comment>
<evidence type="ECO:0000256" key="1">
    <source>
        <dbReference type="ARBA" id="ARBA00004196"/>
    </source>
</evidence>
<evidence type="ECO:0000259" key="5">
    <source>
        <dbReference type="Pfam" id="PF25967"/>
    </source>
</evidence>
<dbReference type="SUPFAM" id="SSF111369">
    <property type="entry name" value="HlyD-like secretion proteins"/>
    <property type="match status" value="1"/>
</dbReference>
<comment type="caution">
    <text evidence="6">The sequence shown here is derived from an EMBL/GenBank/DDBJ whole genome shotgun (WGS) entry which is preliminary data.</text>
</comment>
<gene>
    <name evidence="6" type="ORF">QWJ08_05970</name>
</gene>
<dbReference type="RefSeq" id="WP_289961087.1">
    <property type="nucleotide sequence ID" value="NZ_JAUEOZ010000001.1"/>
</dbReference>
<dbReference type="InterPro" id="IPR058627">
    <property type="entry name" value="MdtA-like_C"/>
</dbReference>
<evidence type="ECO:0000256" key="3">
    <source>
        <dbReference type="ARBA" id="ARBA00022448"/>
    </source>
</evidence>
<accession>A0ABT7XYT7</accession>
<dbReference type="Gene3D" id="2.40.50.100">
    <property type="match status" value="1"/>
</dbReference>
<dbReference type="EMBL" id="JAUEOZ010000001">
    <property type="protein sequence ID" value="MDN2480936.1"/>
    <property type="molecule type" value="Genomic_DNA"/>
</dbReference>
<dbReference type="Pfam" id="PF25967">
    <property type="entry name" value="RND-MFP_C"/>
    <property type="match status" value="1"/>
</dbReference>
<dbReference type="InterPro" id="IPR058625">
    <property type="entry name" value="MdtA-like_BSH"/>
</dbReference>
<evidence type="ECO:0000259" key="4">
    <source>
        <dbReference type="Pfam" id="PF25917"/>
    </source>
</evidence>
<keyword evidence="3" id="KW-0813">Transport</keyword>
<dbReference type="Pfam" id="PF25917">
    <property type="entry name" value="BSH_RND"/>
    <property type="match status" value="1"/>
</dbReference>
<dbReference type="InterPro" id="IPR006143">
    <property type="entry name" value="RND_pump_MFP"/>
</dbReference>
<organism evidence="6 7">
    <name type="scientific">Vibrio agarivorans</name>
    <dbReference type="NCBI Taxonomy" id="153622"/>
    <lineage>
        <taxon>Bacteria</taxon>
        <taxon>Pseudomonadati</taxon>
        <taxon>Pseudomonadota</taxon>
        <taxon>Gammaproteobacteria</taxon>
        <taxon>Vibrionales</taxon>
        <taxon>Vibrionaceae</taxon>
        <taxon>Vibrio</taxon>
    </lineage>
</organism>
<dbReference type="Gene3D" id="2.40.420.20">
    <property type="match status" value="1"/>
</dbReference>
<feature type="domain" description="Multidrug resistance protein MdtA-like barrel-sandwich hybrid" evidence="4">
    <location>
        <begin position="62"/>
        <end position="181"/>
    </location>
</feature>
<reference evidence="6" key="1">
    <citation type="submission" date="2024-05" db="EMBL/GenBank/DDBJ databases">
        <title>Genome Sequences of Four Agar- Degrading Marine Bacteria.</title>
        <authorList>
            <person name="Phillips E.K."/>
            <person name="Shaffer J.C."/>
            <person name="Henson M.W."/>
            <person name="Temperton B."/>
            <person name="Thrash C.J."/>
            <person name="Martin M.O."/>
        </authorList>
    </citation>
    <scope>NUCLEOTIDE SEQUENCE</scope>
    <source>
        <strain evidence="6">EKP203</strain>
    </source>
</reference>
<evidence type="ECO:0000313" key="6">
    <source>
        <dbReference type="EMBL" id="MDN2480936.1"/>
    </source>
</evidence>
<proteinExistence type="inferred from homology"/>
<dbReference type="PROSITE" id="PS51257">
    <property type="entry name" value="PROKAR_LIPOPROTEIN"/>
    <property type="match status" value="1"/>
</dbReference>
<feature type="domain" description="Multidrug resistance protein MdtA-like C-terminal permuted SH3" evidence="5">
    <location>
        <begin position="295"/>
        <end position="343"/>
    </location>
</feature>
<keyword evidence="7" id="KW-1185">Reference proteome</keyword>
<evidence type="ECO:0000313" key="7">
    <source>
        <dbReference type="Proteomes" id="UP001169719"/>
    </source>
</evidence>
<evidence type="ECO:0000256" key="2">
    <source>
        <dbReference type="ARBA" id="ARBA00009477"/>
    </source>
</evidence>
<dbReference type="PANTHER" id="PTHR30469">
    <property type="entry name" value="MULTIDRUG RESISTANCE PROTEIN MDTA"/>
    <property type="match status" value="1"/>
</dbReference>
<dbReference type="NCBIfam" id="TIGR01730">
    <property type="entry name" value="RND_mfp"/>
    <property type="match status" value="1"/>
</dbReference>
<dbReference type="Proteomes" id="UP001169719">
    <property type="component" value="Unassembled WGS sequence"/>
</dbReference>